<feature type="repeat" description="PPR" evidence="3">
    <location>
        <begin position="406"/>
        <end position="440"/>
    </location>
</feature>
<comment type="caution">
    <text evidence="5">The sequence shown here is derived from an EMBL/GenBank/DDBJ whole genome shotgun (WGS) entry which is preliminary data.</text>
</comment>
<dbReference type="Pfam" id="PF13041">
    <property type="entry name" value="PPR_2"/>
    <property type="match status" value="4"/>
</dbReference>
<dbReference type="AlphaFoldDB" id="A0A5N5LE24"/>
<dbReference type="EMBL" id="VDCV01000009">
    <property type="protein sequence ID" value="KAB5541013.1"/>
    <property type="molecule type" value="Genomic_DNA"/>
</dbReference>
<feature type="region of interest" description="Disordered" evidence="4">
    <location>
        <begin position="1"/>
        <end position="33"/>
    </location>
</feature>
<keyword evidence="6" id="KW-1185">Reference proteome</keyword>
<dbReference type="GO" id="GO:0003729">
    <property type="term" value="F:mRNA binding"/>
    <property type="evidence" value="ECO:0007669"/>
    <property type="project" value="InterPro"/>
</dbReference>
<feature type="repeat" description="PPR" evidence="3">
    <location>
        <begin position="159"/>
        <end position="189"/>
    </location>
</feature>
<feature type="repeat" description="PPR" evidence="3">
    <location>
        <begin position="230"/>
        <end position="264"/>
    </location>
</feature>
<evidence type="ECO:0000256" key="4">
    <source>
        <dbReference type="SAM" id="MobiDB-lite"/>
    </source>
</evidence>
<keyword evidence="2" id="KW-0677">Repeat</keyword>
<dbReference type="InterPro" id="IPR011990">
    <property type="entry name" value="TPR-like_helical_dom_sf"/>
</dbReference>
<evidence type="ECO:0008006" key="7">
    <source>
        <dbReference type="Google" id="ProtNLM"/>
    </source>
</evidence>
<evidence type="ECO:0000256" key="2">
    <source>
        <dbReference type="ARBA" id="ARBA00022737"/>
    </source>
</evidence>
<dbReference type="Gene3D" id="1.25.40.10">
    <property type="entry name" value="Tetratricopeptide repeat domain"/>
    <property type="match status" value="4"/>
</dbReference>
<dbReference type="PANTHER" id="PTHR47874:SF6">
    <property type="entry name" value="PENTATRICOPEPTIDE REPEAT-CONTAINING PROTEIN"/>
    <property type="match status" value="1"/>
</dbReference>
<evidence type="ECO:0000313" key="5">
    <source>
        <dbReference type="EMBL" id="KAB5541013.1"/>
    </source>
</evidence>
<dbReference type="InterPro" id="IPR002885">
    <property type="entry name" value="PPR_rpt"/>
</dbReference>
<evidence type="ECO:0000256" key="3">
    <source>
        <dbReference type="PROSITE-ProRule" id="PRU00708"/>
    </source>
</evidence>
<accession>A0A5N5LE24</accession>
<comment type="similarity">
    <text evidence="1">Belongs to the PPR family. P subfamily.</text>
</comment>
<feature type="repeat" description="PPR" evidence="3">
    <location>
        <begin position="371"/>
        <end position="405"/>
    </location>
</feature>
<proteinExistence type="inferred from homology"/>
<evidence type="ECO:0000313" key="6">
    <source>
        <dbReference type="Proteomes" id="UP000326939"/>
    </source>
</evidence>
<organism evidence="5 6">
    <name type="scientific">Salix brachista</name>
    <dbReference type="NCBI Taxonomy" id="2182728"/>
    <lineage>
        <taxon>Eukaryota</taxon>
        <taxon>Viridiplantae</taxon>
        <taxon>Streptophyta</taxon>
        <taxon>Embryophyta</taxon>
        <taxon>Tracheophyta</taxon>
        <taxon>Spermatophyta</taxon>
        <taxon>Magnoliopsida</taxon>
        <taxon>eudicotyledons</taxon>
        <taxon>Gunneridae</taxon>
        <taxon>Pentapetalae</taxon>
        <taxon>rosids</taxon>
        <taxon>fabids</taxon>
        <taxon>Malpighiales</taxon>
        <taxon>Salicaceae</taxon>
        <taxon>Saliceae</taxon>
        <taxon>Salix</taxon>
    </lineage>
</organism>
<gene>
    <name evidence="5" type="ORF">DKX38_013987</name>
</gene>
<dbReference type="NCBIfam" id="TIGR00756">
    <property type="entry name" value="PPR"/>
    <property type="match status" value="6"/>
</dbReference>
<feature type="repeat" description="PPR" evidence="3">
    <location>
        <begin position="301"/>
        <end position="335"/>
    </location>
</feature>
<sequence>MKPQPLSSTSMSWSLSISTPPPKNLLTGSNGNQEPQFLTIRSSKWSIDPTSTGLQRQSKKELSRILITEAAIKAIEQKANSKKYNNLWPKAVLEALDDAMKENQWESALKIFELLRKQHWYEPRTKTYTKLLMMLGKCRQPEEGSLLFEVLLSDGLKPTVDVYTALAGAYGKSGQLDKAFSVVDEMKAISECKPDVYTYSVLISCCIKLHRFELIRGVLAEMSYLGIECSAVTYNTIIDGYGKAKMFEEMENTLTDMIESGSSVPDLFTFNSIIGAYGRSGLIDKMEKWYTEFQLMGLRQDIKTFNILIKSYGKAGMYGKMRSVLEFMEKRFFAPSIVTHNIIIETFGKAGDIKTMEEYFSKLKHLGIKPTTVTYCSLVSAYSKAGHIKKVGSILRQVENSDVILDTPFFNCVICAYGRAGDVEKMSNLFLGMEERKCKPDSITFATMIQAYNAQGMIEAAQGMENMMIATRKNSGTRLIGA</sequence>
<reference evidence="6" key="1">
    <citation type="journal article" date="2019" name="Gigascience">
        <title>De novo genome assembly of the endangered Acer yangbiense, a plant species with extremely small populations endemic to Yunnan Province, China.</title>
        <authorList>
            <person name="Yang J."/>
            <person name="Wariss H.M."/>
            <person name="Tao L."/>
            <person name="Zhang R."/>
            <person name="Yun Q."/>
            <person name="Hollingsworth P."/>
            <person name="Dao Z."/>
            <person name="Luo G."/>
            <person name="Guo H."/>
            <person name="Ma Y."/>
            <person name="Sun W."/>
        </authorList>
    </citation>
    <scope>NUCLEOTIDE SEQUENCE [LARGE SCALE GENOMIC DNA]</scope>
    <source>
        <strain evidence="6">cv. br00</strain>
    </source>
</reference>
<name>A0A5N5LE24_9ROSI</name>
<feature type="repeat" description="PPR" evidence="3">
    <location>
        <begin position="124"/>
        <end position="158"/>
    </location>
</feature>
<evidence type="ECO:0000256" key="1">
    <source>
        <dbReference type="ARBA" id="ARBA00007626"/>
    </source>
</evidence>
<dbReference type="Pfam" id="PF01535">
    <property type="entry name" value="PPR"/>
    <property type="match status" value="2"/>
</dbReference>
<dbReference type="Proteomes" id="UP000326939">
    <property type="component" value="Chromosome 9"/>
</dbReference>
<protein>
    <recommendedName>
        <fullName evidence="7">Pentacotripeptide-repeat region of PRORP domain-containing protein</fullName>
    </recommendedName>
</protein>
<dbReference type="PROSITE" id="PS51375">
    <property type="entry name" value="PPR"/>
    <property type="match status" value="9"/>
</dbReference>
<dbReference type="InterPro" id="IPR044179">
    <property type="entry name" value="PPR5-like"/>
</dbReference>
<feature type="repeat" description="PPR" evidence="3">
    <location>
        <begin position="266"/>
        <end position="300"/>
    </location>
</feature>
<feature type="repeat" description="PPR" evidence="3">
    <location>
        <begin position="195"/>
        <end position="229"/>
    </location>
</feature>
<feature type="repeat" description="PPR" evidence="3">
    <location>
        <begin position="336"/>
        <end position="370"/>
    </location>
</feature>
<dbReference type="PANTHER" id="PTHR47874">
    <property type="entry name" value="EXPRESSED PROTEIN"/>
    <property type="match status" value="1"/>
</dbReference>
<feature type="compositionally biased region" description="Low complexity" evidence="4">
    <location>
        <begin position="1"/>
        <end position="18"/>
    </location>
</feature>